<keyword evidence="2" id="KW-1133">Transmembrane helix</keyword>
<dbReference type="InterPro" id="IPR025645">
    <property type="entry name" value="DUF4349"/>
</dbReference>
<sequence length="1405" mass="150350">MTTENHILPLIDTYLTGGLDDAETRAFDAHVATCGDCAAVLEIARAADAKLVAALAGAVPGPAFEDRLVGALRPQFSRPSLVMRLSRPIHHPMVRRIAVGVAASLVIGTVGYGMSVAVDGRDLRRTDEIGVLRGTGFHQEYGVRREADSDGRAFSLRSKLAESNDVLNGSTDVEQTLKPQSREMGYLSATKEGMDLQSTDPYATYFGTQAGAGSSGTNASNYYNFRWGEARDVNDRSPTTGGPTGTTSLARTDGTKGVKNAEDGVPSLQSNESAVRSDSNAPRGSSLKGKAEKRLEEASKPSNGPVALDIPDFSDAPNFNLQSNNGGTVKGRSAGSSWSGHNSYTGGTTVSGGTLQLGTDVPIEGKLGTVALSPATASPETKSKAADTRGWAMSTSGDDNGKWYRPTQLSAAGVESEIEKLKDGRKDQLKSLADVQKVTEGLAADGPVSKRGLGFGKNGNGTLTLGDQVEVADIDGEAKGGDKKSGSTNGDRAKVLSDTTNLFFDADKKETASAAQEKAPATPAPKPVAPAPAEVPPPEVQVRKIIRNGVVNFEVDSFDSALVQVSKLVTEEGGYVATTSSDKLPNGKVRGSVTVRVPPERLDTLVLKLRGMGDLKNQRIGAEDVTKRYTDIASQLRAALAMEKRLLDIIAKGGEVKDLLEAEKQLGVWREKLELLQGEIKYYDNLVALATLVVELQEREVRSPTAAFEVETVNTAVESEDVENVRSEVLKAIDQAKGRVIDSDLKKLEAGQLSATIKASVSPDAAGPVIDRLKQLGKLARLDISRKTATEGGSGPIVAGLRVEKRETQFEIHIYNLANIEPRQTTTLNLAAQDVEATYKLILEQVKSSGGTIKTSQLNRPRADQTSGTIVFQVQADKADVLLGAVRAGVDVMRMDVAINPDTQNTTEAKRGFSLQIMSLSQVPARETTTLQVAAADVPTAFRKLLDAATNAGGRVVTSQLNEQDANNITGQLEFETSREKWSTVEGVLRESGAIISRSAVRSNDTETTVDSKIRLSIGLVDEIRLSPRETINATVATRTVQDTFDKLVRAAKDAGARVVGSNLNLADRANPNGTLRFATPRDNATKFEQAMKDAGLTTSRATARLPDGPMTVENKIGYIVTVVDERTLQPRESHSMVVVAPSAKDRYNKLVDALRITDALVVSSQLSVQNRTDITGSLVFVINRSDREIIEQVLSENTDVFNRSIERSQDTQGTVDTKIRYSLSVKEAGQQPPRQVFQLTVETSNIDKAIGDLEAAAIAAGGRKIEAERARQDRKDGARVVVDVPLAAIGQLITSVRSQGEVTANQSRQNENIPEGLLSRSRVEITYATPATVASEKGFGESLREGMSGALTGLFKVLQWVIFGLVVIVPCMVVIWIGFQLVRLTQRKGKKSSADTFGPTPNPT</sequence>
<dbReference type="InterPro" id="IPR041916">
    <property type="entry name" value="Anti_sigma_zinc_sf"/>
</dbReference>
<feature type="compositionally biased region" description="Basic and acidic residues" evidence="1">
    <location>
        <begin position="289"/>
        <end position="299"/>
    </location>
</feature>
<dbReference type="KEGG" id="hbs:IPV69_01345"/>
<evidence type="ECO:0000259" key="3">
    <source>
        <dbReference type="Pfam" id="PF13490"/>
    </source>
</evidence>
<feature type="domain" description="Putative zinc-finger" evidence="3">
    <location>
        <begin position="7"/>
        <end position="38"/>
    </location>
</feature>
<dbReference type="Pfam" id="PF14257">
    <property type="entry name" value="DUF4349"/>
    <property type="match status" value="1"/>
</dbReference>
<evidence type="ECO:0000256" key="2">
    <source>
        <dbReference type="SAM" id="Phobius"/>
    </source>
</evidence>
<dbReference type="InterPro" id="IPR027383">
    <property type="entry name" value="Znf_put"/>
</dbReference>
<evidence type="ECO:0000259" key="4">
    <source>
        <dbReference type="Pfam" id="PF14257"/>
    </source>
</evidence>
<gene>
    <name evidence="5" type="ORF">IPV69_01345</name>
</gene>
<feature type="compositionally biased region" description="Polar residues" evidence="1">
    <location>
        <begin position="317"/>
        <end position="327"/>
    </location>
</feature>
<keyword evidence="2" id="KW-0812">Transmembrane</keyword>
<dbReference type="Pfam" id="PF13490">
    <property type="entry name" value="zf-HC2"/>
    <property type="match status" value="1"/>
</dbReference>
<feature type="compositionally biased region" description="Low complexity" evidence="1">
    <location>
        <begin position="512"/>
        <end position="521"/>
    </location>
</feature>
<evidence type="ECO:0000313" key="6">
    <source>
        <dbReference type="Proteomes" id="UP000593765"/>
    </source>
</evidence>
<feature type="region of interest" description="Disordered" evidence="1">
    <location>
        <begin position="374"/>
        <end position="405"/>
    </location>
</feature>
<accession>A0A7M2X3K2</accession>
<dbReference type="Gene3D" id="1.10.10.1320">
    <property type="entry name" value="Anti-sigma factor, zinc-finger domain"/>
    <property type="match status" value="1"/>
</dbReference>
<feature type="compositionally biased region" description="Low complexity" evidence="1">
    <location>
        <begin position="238"/>
        <end position="247"/>
    </location>
</feature>
<keyword evidence="2" id="KW-0472">Membrane</keyword>
<feature type="transmembrane region" description="Helical" evidence="2">
    <location>
        <begin position="1358"/>
        <end position="1383"/>
    </location>
</feature>
<feature type="region of interest" description="Disordered" evidence="1">
    <location>
        <begin position="510"/>
        <end position="536"/>
    </location>
</feature>
<dbReference type="EMBL" id="CP063458">
    <property type="protein sequence ID" value="QOV92303.1"/>
    <property type="molecule type" value="Genomic_DNA"/>
</dbReference>
<dbReference type="Proteomes" id="UP000593765">
    <property type="component" value="Chromosome"/>
</dbReference>
<reference evidence="5 6" key="1">
    <citation type="submission" date="2020-10" db="EMBL/GenBank/DDBJ databases">
        <title>Wide distribution of Phycisphaera-like planctomycetes from WD2101 soil group in peatlands and genome analysis of the first cultivated representative.</title>
        <authorList>
            <person name="Dedysh S.N."/>
            <person name="Beletsky A.V."/>
            <person name="Ivanova A."/>
            <person name="Kulichevskaya I.S."/>
            <person name="Suzina N.E."/>
            <person name="Philippov D.A."/>
            <person name="Rakitin A.L."/>
            <person name="Mardanov A.V."/>
            <person name="Ravin N.V."/>
        </authorList>
    </citation>
    <scope>NUCLEOTIDE SEQUENCE [LARGE SCALE GENOMIC DNA]</scope>
    <source>
        <strain evidence="5 6">M1803</strain>
    </source>
</reference>
<feature type="region of interest" description="Disordered" evidence="1">
    <location>
        <begin position="232"/>
        <end position="340"/>
    </location>
</feature>
<proteinExistence type="predicted"/>
<dbReference type="RefSeq" id="WP_206295626.1">
    <property type="nucleotide sequence ID" value="NZ_CP063458.1"/>
</dbReference>
<evidence type="ECO:0000256" key="1">
    <source>
        <dbReference type="SAM" id="MobiDB-lite"/>
    </source>
</evidence>
<name>A0A7M2X3K2_9BACT</name>
<organism evidence="5 6">
    <name type="scientific">Humisphaera borealis</name>
    <dbReference type="NCBI Taxonomy" id="2807512"/>
    <lineage>
        <taxon>Bacteria</taxon>
        <taxon>Pseudomonadati</taxon>
        <taxon>Planctomycetota</taxon>
        <taxon>Phycisphaerae</taxon>
        <taxon>Tepidisphaerales</taxon>
        <taxon>Tepidisphaeraceae</taxon>
        <taxon>Humisphaera</taxon>
    </lineage>
</organism>
<feature type="domain" description="DUF4349" evidence="4">
    <location>
        <begin position="543"/>
        <end position="705"/>
    </location>
</feature>
<feature type="compositionally biased region" description="Basic and acidic residues" evidence="1">
    <location>
        <begin position="253"/>
        <end position="262"/>
    </location>
</feature>
<keyword evidence="6" id="KW-1185">Reference proteome</keyword>
<feature type="compositionally biased region" description="Pro residues" evidence="1">
    <location>
        <begin position="522"/>
        <end position="536"/>
    </location>
</feature>
<feature type="compositionally biased region" description="Polar residues" evidence="1">
    <location>
        <begin position="267"/>
        <end position="283"/>
    </location>
</feature>
<protein>
    <submittedName>
        <fullName evidence="5">DUF4349 domain-containing protein</fullName>
    </submittedName>
</protein>
<evidence type="ECO:0000313" key="5">
    <source>
        <dbReference type="EMBL" id="QOV92303.1"/>
    </source>
</evidence>